<protein>
    <submittedName>
        <fullName evidence="1">Mobile element protein</fullName>
    </submittedName>
</protein>
<evidence type="ECO:0000313" key="2">
    <source>
        <dbReference type="Proteomes" id="UP000070136"/>
    </source>
</evidence>
<dbReference type="AlphaFoldDB" id="A0A139QDK8"/>
<dbReference type="InterPro" id="IPR008878">
    <property type="entry name" value="Transposase_IS66_Orf2"/>
</dbReference>
<gene>
    <name evidence="1" type="ORF">SMIDD28_00069</name>
</gene>
<dbReference type="EMBL" id="LQOA01000002">
    <property type="protein sequence ID" value="KXU00627.1"/>
    <property type="molecule type" value="Genomic_DNA"/>
</dbReference>
<proteinExistence type="predicted"/>
<dbReference type="PATRIC" id="fig|28037.234.peg.73"/>
<reference evidence="1 2" key="1">
    <citation type="submission" date="2016-01" db="EMBL/GenBank/DDBJ databases">
        <title>Highly variable Streptococcus oralis are common among viridans streptococci isolated from primates.</title>
        <authorList>
            <person name="Denapaite D."/>
            <person name="Rieger M."/>
            <person name="Koendgen S."/>
            <person name="Brueckner R."/>
            <person name="Ochigava I."/>
            <person name="Kappeler P."/>
            <person name="Maetz-Rensing K."/>
            <person name="Leendertz F."/>
            <person name="Hakenbeck R."/>
        </authorList>
    </citation>
    <scope>NUCLEOTIDE SEQUENCE [LARGE SCALE GENOMIC DNA]</scope>
    <source>
        <strain evidence="1 2">DD28</strain>
    </source>
</reference>
<dbReference type="RefSeq" id="WP_155719299.1">
    <property type="nucleotide sequence ID" value="NZ_KQ970261.1"/>
</dbReference>
<evidence type="ECO:0000313" key="1">
    <source>
        <dbReference type="EMBL" id="KXU00627.1"/>
    </source>
</evidence>
<dbReference type="Pfam" id="PF05717">
    <property type="entry name" value="TnpB_IS66"/>
    <property type="match status" value="1"/>
</dbReference>
<dbReference type="Proteomes" id="UP000070136">
    <property type="component" value="Unassembled WGS sequence"/>
</dbReference>
<organism evidence="1 2">
    <name type="scientific">Streptococcus mitis</name>
    <dbReference type="NCBI Taxonomy" id="28037"/>
    <lineage>
        <taxon>Bacteria</taxon>
        <taxon>Bacillati</taxon>
        <taxon>Bacillota</taxon>
        <taxon>Bacilli</taxon>
        <taxon>Lactobacillales</taxon>
        <taxon>Streptococcaceae</taxon>
        <taxon>Streptococcus</taxon>
        <taxon>Streptococcus mitis group</taxon>
    </lineage>
</organism>
<sequence>MFLYRLHNLVCGGRKDYFKALYWDNQLYKRFEKGNWIWPSTEKDVKVLISEQVDWLMRSFSITSK</sequence>
<accession>A0A139QDK8</accession>
<name>A0A139QDK8_STRMT</name>
<comment type="caution">
    <text evidence="1">The sequence shown here is derived from an EMBL/GenBank/DDBJ whole genome shotgun (WGS) entry which is preliminary data.</text>
</comment>
<dbReference type="OrthoDB" id="4956084at2"/>